<feature type="chain" id="PRO_5007837193" evidence="2">
    <location>
        <begin position="18"/>
        <end position="312"/>
    </location>
</feature>
<protein>
    <submittedName>
        <fullName evidence="3">Uncharacterized protein</fullName>
    </submittedName>
</protein>
<evidence type="ECO:0000313" key="3">
    <source>
        <dbReference type="EMBL" id="OAA49090.1"/>
    </source>
</evidence>
<evidence type="ECO:0000256" key="1">
    <source>
        <dbReference type="SAM" id="MobiDB-lite"/>
    </source>
</evidence>
<proteinExistence type="predicted"/>
<organism evidence="3 4">
    <name type="scientific">Beauveria brongniartii RCEF 3172</name>
    <dbReference type="NCBI Taxonomy" id="1081107"/>
    <lineage>
        <taxon>Eukaryota</taxon>
        <taxon>Fungi</taxon>
        <taxon>Dikarya</taxon>
        <taxon>Ascomycota</taxon>
        <taxon>Pezizomycotina</taxon>
        <taxon>Sordariomycetes</taxon>
        <taxon>Hypocreomycetidae</taxon>
        <taxon>Hypocreales</taxon>
        <taxon>Cordycipitaceae</taxon>
        <taxon>Beauveria</taxon>
        <taxon>Beauveria brongniartii</taxon>
    </lineage>
</organism>
<feature type="region of interest" description="Disordered" evidence="1">
    <location>
        <begin position="126"/>
        <end position="182"/>
    </location>
</feature>
<feature type="region of interest" description="Disordered" evidence="1">
    <location>
        <begin position="201"/>
        <end position="231"/>
    </location>
</feature>
<evidence type="ECO:0000256" key="2">
    <source>
        <dbReference type="SAM" id="SignalP"/>
    </source>
</evidence>
<keyword evidence="4" id="KW-1185">Reference proteome</keyword>
<feature type="signal peptide" evidence="2">
    <location>
        <begin position="1"/>
        <end position="17"/>
    </location>
</feature>
<dbReference type="OrthoDB" id="4868515at2759"/>
<feature type="region of interest" description="Disordered" evidence="1">
    <location>
        <begin position="243"/>
        <end position="312"/>
    </location>
</feature>
<comment type="caution">
    <text evidence="3">The sequence shown here is derived from an EMBL/GenBank/DDBJ whole genome shotgun (WGS) entry which is preliminary data.</text>
</comment>
<gene>
    <name evidence="3" type="ORF">BBO_02135</name>
</gene>
<dbReference type="AlphaFoldDB" id="A0A162M1W4"/>
<dbReference type="Proteomes" id="UP000076863">
    <property type="component" value="Unassembled WGS sequence"/>
</dbReference>
<reference evidence="3 4" key="1">
    <citation type="journal article" date="2016" name="Genome Biol. Evol.">
        <title>Divergent and convergent evolution of fungal pathogenicity.</title>
        <authorList>
            <person name="Shang Y."/>
            <person name="Xiao G."/>
            <person name="Zheng P."/>
            <person name="Cen K."/>
            <person name="Zhan S."/>
            <person name="Wang C."/>
        </authorList>
    </citation>
    <scope>NUCLEOTIDE SEQUENCE [LARGE SCALE GENOMIC DNA]</scope>
    <source>
        <strain evidence="3 4">RCEF 3172</strain>
    </source>
</reference>
<sequence>MRLVGVAAAVLVANATAVPVLCGAIDAVWQEQAAVAGNYPECESYYDSSNLDQTVDIDSNHPHMARFNACKRYGATTWTCPTIGEHEVDDGAESEQTDEENHESLMARRVRKSAGWNVPGIERREVTDDTEPEQAAEANHKSTRAGRLCKRDSTDAHWGCPGAGKREVQGTKGENGNWPPHKREALAASNVDAKVGSGLDVASKSPGNWPPHTRKGLGLDVASKPPGNWPPHKRETLAAANVDAKAGPAPSVASRPPGNWPPHMREGLGLDVASKSPGNWPPHTRKSLGLDVASKPPGNWPPHMRLDVADEE</sequence>
<dbReference type="EMBL" id="AZHA01000004">
    <property type="protein sequence ID" value="OAA49090.1"/>
    <property type="molecule type" value="Genomic_DNA"/>
</dbReference>
<name>A0A162M1W4_9HYPO</name>
<evidence type="ECO:0000313" key="4">
    <source>
        <dbReference type="Proteomes" id="UP000076863"/>
    </source>
</evidence>
<keyword evidence="2" id="KW-0732">Signal</keyword>
<accession>A0A162M1W4</accession>